<feature type="chain" id="PRO_5028924745" evidence="5">
    <location>
        <begin position="20"/>
        <end position="87"/>
    </location>
</feature>
<keyword evidence="4" id="KW-0964">Secreted</keyword>
<dbReference type="OrthoDB" id="10019596at2759"/>
<dbReference type="Proteomes" id="UP000322000">
    <property type="component" value="Chromosome 9"/>
</dbReference>
<keyword evidence="7" id="KW-1185">Reference proteome</keyword>
<comment type="similarity">
    <text evidence="1 4">Belongs to the insulin family.</text>
</comment>
<dbReference type="Gene3D" id="1.10.100.10">
    <property type="entry name" value="Insulin-like"/>
    <property type="match status" value="1"/>
</dbReference>
<dbReference type="PROSITE" id="PS00262">
    <property type="entry name" value="INSULIN"/>
    <property type="match status" value="1"/>
</dbReference>
<evidence type="ECO:0000256" key="4">
    <source>
        <dbReference type="RuleBase" id="RU000406"/>
    </source>
</evidence>
<protein>
    <submittedName>
        <fullName evidence="8">Insulin-related peptide 2-like</fullName>
    </submittedName>
</protein>
<dbReference type="SUPFAM" id="SSF56994">
    <property type="entry name" value="Insulin-like"/>
    <property type="match status" value="1"/>
</dbReference>
<evidence type="ECO:0000259" key="6">
    <source>
        <dbReference type="SMART" id="SM00078"/>
    </source>
</evidence>
<organism evidence="7 8">
    <name type="scientific">Trichoplusia ni</name>
    <name type="common">Cabbage looper</name>
    <dbReference type="NCBI Taxonomy" id="7111"/>
    <lineage>
        <taxon>Eukaryota</taxon>
        <taxon>Metazoa</taxon>
        <taxon>Ecdysozoa</taxon>
        <taxon>Arthropoda</taxon>
        <taxon>Hexapoda</taxon>
        <taxon>Insecta</taxon>
        <taxon>Pterygota</taxon>
        <taxon>Neoptera</taxon>
        <taxon>Endopterygota</taxon>
        <taxon>Lepidoptera</taxon>
        <taxon>Glossata</taxon>
        <taxon>Ditrysia</taxon>
        <taxon>Noctuoidea</taxon>
        <taxon>Noctuidae</taxon>
        <taxon>Plusiinae</taxon>
        <taxon>Trichoplusia</taxon>
    </lineage>
</organism>
<reference evidence="8" key="1">
    <citation type="submission" date="2025-08" db="UniProtKB">
        <authorList>
            <consortium name="RefSeq"/>
        </authorList>
    </citation>
    <scope>IDENTIFICATION</scope>
</reference>
<dbReference type="RefSeq" id="XP_026733220.1">
    <property type="nucleotide sequence ID" value="XM_026877419.1"/>
</dbReference>
<dbReference type="InterPro" id="IPR022353">
    <property type="entry name" value="Insulin_CS"/>
</dbReference>
<evidence type="ECO:0000313" key="8">
    <source>
        <dbReference type="RefSeq" id="XP_026733220.1"/>
    </source>
</evidence>
<dbReference type="InterPro" id="IPR022352">
    <property type="entry name" value="Ins/IGF/rlx"/>
</dbReference>
<dbReference type="Pfam" id="PF00049">
    <property type="entry name" value="Insulin"/>
    <property type="match status" value="1"/>
</dbReference>
<dbReference type="KEGG" id="tnl:113497724"/>
<dbReference type="SMART" id="SM00078">
    <property type="entry name" value="IlGF"/>
    <property type="match status" value="1"/>
</dbReference>
<dbReference type="InterPro" id="IPR036438">
    <property type="entry name" value="Insulin-like_sf"/>
</dbReference>
<dbReference type="AlphaFoldDB" id="A0A7E5VY02"/>
<feature type="domain" description="Insulin-like" evidence="6">
    <location>
        <begin position="24"/>
        <end position="87"/>
    </location>
</feature>
<keyword evidence="3 5" id="KW-0732">Signal</keyword>
<evidence type="ECO:0000256" key="5">
    <source>
        <dbReference type="SAM" id="SignalP"/>
    </source>
</evidence>
<dbReference type="GeneID" id="113497724"/>
<gene>
    <name evidence="8" type="primary">LOC113497724</name>
</gene>
<dbReference type="CDD" id="cd04366">
    <property type="entry name" value="IlGF_insulin_bombyxin_like"/>
    <property type="match status" value="1"/>
</dbReference>
<comment type="subcellular location">
    <subcellularLocation>
        <location evidence="4">Secreted</location>
    </subcellularLocation>
</comment>
<dbReference type="FunCoup" id="A0A7E5VY02">
    <property type="interactions" value="216"/>
</dbReference>
<proteinExistence type="inferred from homology"/>
<name>A0A7E5VY02_TRINI</name>
<evidence type="ECO:0000256" key="2">
    <source>
        <dbReference type="ARBA" id="ARBA00022685"/>
    </source>
</evidence>
<evidence type="ECO:0000256" key="1">
    <source>
        <dbReference type="ARBA" id="ARBA00009034"/>
    </source>
</evidence>
<feature type="signal peptide" evidence="5">
    <location>
        <begin position="1"/>
        <end position="19"/>
    </location>
</feature>
<dbReference type="GO" id="GO:0005179">
    <property type="term" value="F:hormone activity"/>
    <property type="evidence" value="ECO:0007669"/>
    <property type="project" value="InterPro"/>
</dbReference>
<dbReference type="GO" id="GO:0005576">
    <property type="term" value="C:extracellular region"/>
    <property type="evidence" value="ECO:0007669"/>
    <property type="project" value="UniProtKB-SubCell"/>
</dbReference>
<sequence length="87" mass="9700">MKFYMVFALMMTCIACCVAQEGTNFYCGRQLSRALAVLCWGAEEKRDAGWWTPPQNARVLGGSRGKRGPVDECCEKACSISELMTYC</sequence>
<dbReference type="InParanoid" id="A0A7E5VY02"/>
<dbReference type="PRINTS" id="PR00276">
    <property type="entry name" value="INSULINFAMLY"/>
</dbReference>
<dbReference type="InterPro" id="IPR016179">
    <property type="entry name" value="Insulin-like"/>
</dbReference>
<accession>A0A7E5VY02</accession>
<evidence type="ECO:0000256" key="3">
    <source>
        <dbReference type="ARBA" id="ARBA00022729"/>
    </source>
</evidence>
<keyword evidence="2" id="KW-0165">Cleavage on pair of basic residues</keyword>
<evidence type="ECO:0000313" key="7">
    <source>
        <dbReference type="Proteomes" id="UP000322000"/>
    </source>
</evidence>